<reference evidence="9 10" key="1">
    <citation type="submission" date="2019-09" db="EMBL/GenBank/DDBJ databases">
        <title>Draft genome of the ectomycorrhizal ascomycete Sphaerosporella brunnea.</title>
        <authorList>
            <consortium name="DOE Joint Genome Institute"/>
            <person name="Benucci G.M."/>
            <person name="Marozzi G."/>
            <person name="Antonielli L."/>
            <person name="Sanchez S."/>
            <person name="Marco P."/>
            <person name="Wang X."/>
            <person name="Falini L.B."/>
            <person name="Barry K."/>
            <person name="Haridas S."/>
            <person name="Lipzen A."/>
            <person name="Labutti K."/>
            <person name="Grigoriev I.V."/>
            <person name="Murat C."/>
            <person name="Martin F."/>
            <person name="Albertini E."/>
            <person name="Donnini D."/>
            <person name="Bonito G."/>
        </authorList>
    </citation>
    <scope>NUCLEOTIDE SEQUENCE [LARGE SCALE GENOMIC DNA]</scope>
    <source>
        <strain evidence="9 10">Sb_GMNB300</strain>
    </source>
</reference>
<evidence type="ECO:0000313" key="10">
    <source>
        <dbReference type="Proteomes" id="UP000326924"/>
    </source>
</evidence>
<keyword evidence="5 7" id="KW-0472">Membrane</keyword>
<evidence type="ECO:0000256" key="3">
    <source>
        <dbReference type="ARBA" id="ARBA00022692"/>
    </source>
</evidence>
<feature type="region of interest" description="Disordered" evidence="6">
    <location>
        <begin position="78"/>
        <end position="154"/>
    </location>
</feature>
<dbReference type="Pfam" id="PF01679">
    <property type="entry name" value="Pmp3"/>
    <property type="match status" value="1"/>
</dbReference>
<evidence type="ECO:0000256" key="6">
    <source>
        <dbReference type="SAM" id="MobiDB-lite"/>
    </source>
</evidence>
<evidence type="ECO:0000256" key="5">
    <source>
        <dbReference type="ARBA" id="ARBA00023136"/>
    </source>
</evidence>
<gene>
    <name evidence="9" type="ORF">FN846DRAFT_779288</name>
</gene>
<comment type="subcellular location">
    <subcellularLocation>
        <location evidence="1">Membrane</location>
    </subcellularLocation>
</comment>
<comment type="caution">
    <text evidence="9">The sequence shown here is derived from an EMBL/GenBank/DDBJ whole genome shotgun (WGS) entry which is preliminary data.</text>
</comment>
<feature type="transmembrane region" description="Helical" evidence="7">
    <location>
        <begin position="32"/>
        <end position="53"/>
    </location>
</feature>
<dbReference type="EMBL" id="VXIS01000102">
    <property type="protein sequence ID" value="KAA8904992.1"/>
    <property type="molecule type" value="Genomic_DNA"/>
</dbReference>
<evidence type="ECO:0008006" key="11">
    <source>
        <dbReference type="Google" id="ProtNLM"/>
    </source>
</evidence>
<keyword evidence="8" id="KW-0732">Signal</keyword>
<evidence type="ECO:0000256" key="1">
    <source>
        <dbReference type="ARBA" id="ARBA00004370"/>
    </source>
</evidence>
<keyword evidence="3 7" id="KW-0812">Transmembrane</keyword>
<dbReference type="GO" id="GO:0016020">
    <property type="term" value="C:membrane"/>
    <property type="evidence" value="ECO:0007669"/>
    <property type="project" value="UniProtKB-SubCell"/>
</dbReference>
<name>A0A5J5EV45_9PEZI</name>
<dbReference type="Proteomes" id="UP000326924">
    <property type="component" value="Unassembled WGS sequence"/>
</dbReference>
<evidence type="ECO:0000256" key="8">
    <source>
        <dbReference type="SAM" id="SignalP"/>
    </source>
</evidence>
<keyword evidence="4 7" id="KW-1133">Transmembrane helix</keyword>
<dbReference type="InterPro" id="IPR000612">
    <property type="entry name" value="PMP3"/>
</dbReference>
<evidence type="ECO:0000256" key="2">
    <source>
        <dbReference type="ARBA" id="ARBA00009530"/>
    </source>
</evidence>
<protein>
    <recommendedName>
        <fullName evidence="11">Stress response RCI peptide</fullName>
    </recommendedName>
</protein>
<organism evidence="9 10">
    <name type="scientific">Sphaerosporella brunnea</name>
    <dbReference type="NCBI Taxonomy" id="1250544"/>
    <lineage>
        <taxon>Eukaryota</taxon>
        <taxon>Fungi</taxon>
        <taxon>Dikarya</taxon>
        <taxon>Ascomycota</taxon>
        <taxon>Pezizomycotina</taxon>
        <taxon>Pezizomycetes</taxon>
        <taxon>Pezizales</taxon>
        <taxon>Pyronemataceae</taxon>
        <taxon>Sphaerosporella</taxon>
    </lineage>
</organism>
<accession>A0A5J5EV45</accession>
<dbReference type="AlphaFoldDB" id="A0A5J5EV45"/>
<feature type="chain" id="PRO_5023869820" description="Stress response RCI peptide" evidence="8">
    <location>
        <begin position="23"/>
        <end position="154"/>
    </location>
</feature>
<feature type="signal peptide" evidence="8">
    <location>
        <begin position="1"/>
        <end position="22"/>
    </location>
</feature>
<evidence type="ECO:0000313" key="9">
    <source>
        <dbReference type="EMBL" id="KAA8904992.1"/>
    </source>
</evidence>
<keyword evidence="10" id="KW-1185">Reference proteome</keyword>
<proteinExistence type="inferred from homology"/>
<evidence type="ECO:0000256" key="7">
    <source>
        <dbReference type="SAM" id="Phobius"/>
    </source>
</evidence>
<evidence type="ECO:0000256" key="4">
    <source>
        <dbReference type="ARBA" id="ARBA00022989"/>
    </source>
</evidence>
<dbReference type="OrthoDB" id="2802411at2759"/>
<dbReference type="PANTHER" id="PTHR21659">
    <property type="entry name" value="HYDROPHOBIC PROTEIN RCI2 LOW TEMPERATURE AND SALT RESPONSIVE PROTEIN LTI6 -RELATED"/>
    <property type="match status" value="1"/>
</dbReference>
<sequence length="154" mass="17116">MCSSDCFLFILAVLFPPLPVWVKRGICSADSIINIALCMLGFLPGLLHAWYIIAKYPDPLEEVAYGYLRVDQESRHHVYPPHQQPVRSPTGPVYHHPHPAPDRHSNYGSFNVAPASEPLYGHAHAEGSRPPHPPRGEPPSYASVVKGDNKVQHD</sequence>
<dbReference type="PANTHER" id="PTHR21659:SF57">
    <property type="entry name" value="PLASMA MEMBRANE PROTEOLIPID 31"/>
    <property type="match status" value="1"/>
</dbReference>
<dbReference type="InParanoid" id="A0A5J5EV45"/>
<comment type="similarity">
    <text evidence="2">Belongs to the UPF0057 (PMP3) family.</text>
</comment>